<dbReference type="AlphaFoldDB" id="A0ABD3IDB8"/>
<keyword evidence="3" id="KW-1185">Reference proteome</keyword>
<sequence length="483" mass="52928">MDIQGIHGFQLTARSVTAADGRSPTRAQRPHSANMSTRFRSPADMGTVDFRKGLEVYIPPKAVKRPSSSQSRKSRSKETFLRYGPKVSCSQLRDNVLDVKEKENELQAMTNGDKNGIAPQVQASNTRISDTEVFESSEYQQGSSVPSPDSKVTDASMVCTCGGLDDVGVEGKRHHGDYASSQESKAWFEKTLQEYEDLNKSVKAHISSAPSDQRNELVSGTDPRCVQLLWEEVSLQYKTSGIHADEVDKKNGNFSSVSPACSPAFSLTTYTCGCPATPCSIRPPSNRDMTKVQDAAWKEVVDAVSQLRETNRALQRTVKELQDPPHQKQRYELGVPTEFAKPGGPPHIPGLSTTVHEPEMRKRILGTLRSSVHRMESLMVALRNEQEKSKLLSLQLQGFLSASGERTPPVSVNGSRSTSPVQRVSSVCDDTSHQRKDPSRSPSPTPVMCARNTDAPKEKLSNVANLSGALCDVQVVSLSDNEL</sequence>
<feature type="region of interest" description="Disordered" evidence="1">
    <location>
        <begin position="14"/>
        <end position="44"/>
    </location>
</feature>
<protein>
    <recommendedName>
        <fullName evidence="4">Coiled-coil domain-containing protein 52</fullName>
    </recommendedName>
</protein>
<dbReference type="EMBL" id="JBJQOH010000001">
    <property type="protein sequence ID" value="KAL3701700.1"/>
    <property type="molecule type" value="Genomic_DNA"/>
</dbReference>
<evidence type="ECO:0000313" key="2">
    <source>
        <dbReference type="EMBL" id="KAL3701700.1"/>
    </source>
</evidence>
<evidence type="ECO:0000313" key="3">
    <source>
        <dbReference type="Proteomes" id="UP001633002"/>
    </source>
</evidence>
<reference evidence="2 3" key="1">
    <citation type="submission" date="2024-09" db="EMBL/GenBank/DDBJ databases">
        <title>Chromosome-scale assembly of Riccia sorocarpa.</title>
        <authorList>
            <person name="Paukszto L."/>
        </authorList>
    </citation>
    <scope>NUCLEOTIDE SEQUENCE [LARGE SCALE GENOMIC DNA]</scope>
    <source>
        <strain evidence="2">LP-2024</strain>
        <tissue evidence="2">Aerial parts of the thallus</tissue>
    </source>
</reference>
<dbReference type="Proteomes" id="UP001633002">
    <property type="component" value="Unassembled WGS sequence"/>
</dbReference>
<feature type="region of interest" description="Disordered" evidence="1">
    <location>
        <begin position="61"/>
        <end position="80"/>
    </location>
</feature>
<proteinExistence type="predicted"/>
<feature type="compositionally biased region" description="Basic and acidic residues" evidence="1">
    <location>
        <begin position="430"/>
        <end position="439"/>
    </location>
</feature>
<feature type="region of interest" description="Disordered" evidence="1">
    <location>
        <begin position="403"/>
        <end position="454"/>
    </location>
</feature>
<accession>A0ABD3IDB8</accession>
<organism evidence="2 3">
    <name type="scientific">Riccia sorocarpa</name>
    <dbReference type="NCBI Taxonomy" id="122646"/>
    <lineage>
        <taxon>Eukaryota</taxon>
        <taxon>Viridiplantae</taxon>
        <taxon>Streptophyta</taxon>
        <taxon>Embryophyta</taxon>
        <taxon>Marchantiophyta</taxon>
        <taxon>Marchantiopsida</taxon>
        <taxon>Marchantiidae</taxon>
        <taxon>Marchantiales</taxon>
        <taxon>Ricciaceae</taxon>
        <taxon>Riccia</taxon>
    </lineage>
</organism>
<feature type="compositionally biased region" description="Polar residues" evidence="1">
    <location>
        <begin position="410"/>
        <end position="429"/>
    </location>
</feature>
<name>A0ABD3IDB8_9MARC</name>
<comment type="caution">
    <text evidence="2">The sequence shown here is derived from an EMBL/GenBank/DDBJ whole genome shotgun (WGS) entry which is preliminary data.</text>
</comment>
<gene>
    <name evidence="2" type="ORF">R1sor_019722</name>
</gene>
<evidence type="ECO:0008006" key="4">
    <source>
        <dbReference type="Google" id="ProtNLM"/>
    </source>
</evidence>
<evidence type="ECO:0000256" key="1">
    <source>
        <dbReference type="SAM" id="MobiDB-lite"/>
    </source>
</evidence>